<evidence type="ECO:0000256" key="6">
    <source>
        <dbReference type="ARBA" id="ARBA00022801"/>
    </source>
</evidence>
<dbReference type="Gene3D" id="3.40.50.1820">
    <property type="entry name" value="alpha/beta hydrolase"/>
    <property type="match status" value="1"/>
</dbReference>
<keyword evidence="6 10" id="KW-0378">Hydrolase</keyword>
<dbReference type="GO" id="GO:0046872">
    <property type="term" value="F:metal ion binding"/>
    <property type="evidence" value="ECO:0007669"/>
    <property type="project" value="UniProtKB-KW"/>
</dbReference>
<dbReference type="PANTHER" id="PTHR33938">
    <property type="entry name" value="FERULOYL ESTERASE B-RELATED"/>
    <property type="match status" value="1"/>
</dbReference>
<keyword evidence="3" id="KW-0119">Carbohydrate metabolism</keyword>
<protein>
    <recommendedName>
        <fullName evidence="10">Carboxylic ester hydrolase</fullName>
        <ecNumber evidence="10">3.1.1.-</ecNumber>
    </recommendedName>
</protein>
<evidence type="ECO:0000256" key="5">
    <source>
        <dbReference type="ARBA" id="ARBA00022729"/>
    </source>
</evidence>
<evidence type="ECO:0000256" key="9">
    <source>
        <dbReference type="ARBA" id="ARBA00034075"/>
    </source>
</evidence>
<dbReference type="GO" id="GO:0030600">
    <property type="term" value="F:feruloyl esterase activity"/>
    <property type="evidence" value="ECO:0007669"/>
    <property type="project" value="UniProtKB-EC"/>
</dbReference>
<comment type="caution">
    <text evidence="11">The sequence shown here is derived from an EMBL/GenBank/DDBJ whole genome shotgun (WGS) entry which is preliminary data.</text>
</comment>
<gene>
    <name evidence="11" type="ORF">NA57DRAFT_51763</name>
</gene>
<accession>A0A9P4INY0</accession>
<dbReference type="AlphaFoldDB" id="A0A9P4INY0"/>
<keyword evidence="4" id="KW-0479">Metal-binding</keyword>
<evidence type="ECO:0000256" key="7">
    <source>
        <dbReference type="ARBA" id="ARBA00022837"/>
    </source>
</evidence>
<comment type="similarity">
    <text evidence="1 10">Belongs to the tannase family.</text>
</comment>
<evidence type="ECO:0000256" key="2">
    <source>
        <dbReference type="ARBA" id="ARBA00022487"/>
    </source>
</evidence>
<keyword evidence="5" id="KW-0732">Signal</keyword>
<sequence>MSGIGIVAGLLNGDFQAPLVSHESFHLYNCSADAIRWPTLHGAEITSLQASLVQDFAIRELSPIQDTHANVYTGPLNFCNVTVTHTHPGQHDRVSTQIWLPLSPEWNERMKAVGGGGWIAGMHPGLDMSMANAISTGYAAVTTDGGLPGPTPEEWAILSPGNINLYTLQNFASVSLNDAAIVGKSIIHAFYGQYPEYSYWSGCSQGGRQGLMLAQRYPKAFDGIVANAPAINWNEFFIGGLFLQQLMNELRVHPYPCELDALTSAAINECDYKDGLVDGIISYPELCDFDPYTHVESPVYCADTGTTRPISTAAAAVAHAAWTGARGSNNEFLWYLPGFEANLTSPLSLAQTVCGANGCTGIPQGILYPWLTLFIKRNESFDFSKMTRREFESAFHTGVREFESIMGSNYPDLRDFRDTGGKMVTYHGLADPIIPSNGTRHYYEAVMRTDPHTHDYYRLFESPGLGHCAGGPGAFPTGIFNALVRWVEHGEVPEYLEATSFPDDNGNVKERILCPYPKRAKYTGKNGANSFDSFDCVDWVP</sequence>
<dbReference type="SUPFAM" id="SSF53474">
    <property type="entry name" value="alpha/beta-Hydrolases"/>
    <property type="match status" value="1"/>
</dbReference>
<comment type="catalytic activity">
    <reaction evidence="9">
        <text>feruloyl-polysaccharide + H2O = ferulate + polysaccharide.</text>
        <dbReference type="EC" id="3.1.1.73"/>
    </reaction>
</comment>
<keyword evidence="3" id="KW-0858">Xylan degradation</keyword>
<reference evidence="11" key="1">
    <citation type="journal article" date="2020" name="Stud. Mycol.">
        <title>101 Dothideomycetes genomes: a test case for predicting lifestyles and emergence of pathogens.</title>
        <authorList>
            <person name="Haridas S."/>
            <person name="Albert R."/>
            <person name="Binder M."/>
            <person name="Bloem J."/>
            <person name="Labutti K."/>
            <person name="Salamov A."/>
            <person name="Andreopoulos B."/>
            <person name="Baker S."/>
            <person name="Barry K."/>
            <person name="Bills G."/>
            <person name="Bluhm B."/>
            <person name="Cannon C."/>
            <person name="Castanera R."/>
            <person name="Culley D."/>
            <person name="Daum C."/>
            <person name="Ezra D."/>
            <person name="Gonzalez J."/>
            <person name="Henrissat B."/>
            <person name="Kuo A."/>
            <person name="Liang C."/>
            <person name="Lipzen A."/>
            <person name="Lutzoni F."/>
            <person name="Magnuson J."/>
            <person name="Mondo S."/>
            <person name="Nolan M."/>
            <person name="Ohm R."/>
            <person name="Pangilinan J."/>
            <person name="Park H.-J."/>
            <person name="Ramirez L."/>
            <person name="Alfaro M."/>
            <person name="Sun H."/>
            <person name="Tritt A."/>
            <person name="Yoshinaga Y."/>
            <person name="Zwiers L.-H."/>
            <person name="Turgeon B."/>
            <person name="Goodwin S."/>
            <person name="Spatafora J."/>
            <person name="Crous P."/>
            <person name="Grigoriev I."/>
        </authorList>
    </citation>
    <scope>NUCLEOTIDE SEQUENCE</scope>
    <source>
        <strain evidence="11">CBS 133067</strain>
    </source>
</reference>
<evidence type="ECO:0000313" key="12">
    <source>
        <dbReference type="Proteomes" id="UP000799772"/>
    </source>
</evidence>
<evidence type="ECO:0000256" key="1">
    <source>
        <dbReference type="ARBA" id="ARBA00006249"/>
    </source>
</evidence>
<dbReference type="OrthoDB" id="3039123at2759"/>
<evidence type="ECO:0000256" key="8">
    <source>
        <dbReference type="ARBA" id="ARBA00023157"/>
    </source>
</evidence>
<dbReference type="GO" id="GO:0045493">
    <property type="term" value="P:xylan catabolic process"/>
    <property type="evidence" value="ECO:0007669"/>
    <property type="project" value="UniProtKB-KW"/>
</dbReference>
<proteinExistence type="inferred from homology"/>
<dbReference type="InterPro" id="IPR029058">
    <property type="entry name" value="AB_hydrolase_fold"/>
</dbReference>
<dbReference type="PANTHER" id="PTHR33938:SF15">
    <property type="entry name" value="FERULOYL ESTERASE B-RELATED"/>
    <property type="match status" value="1"/>
</dbReference>
<name>A0A9P4INY0_9PEZI</name>
<evidence type="ECO:0000256" key="3">
    <source>
        <dbReference type="ARBA" id="ARBA00022651"/>
    </source>
</evidence>
<organism evidence="11 12">
    <name type="scientific">Rhizodiscina lignyota</name>
    <dbReference type="NCBI Taxonomy" id="1504668"/>
    <lineage>
        <taxon>Eukaryota</taxon>
        <taxon>Fungi</taxon>
        <taxon>Dikarya</taxon>
        <taxon>Ascomycota</taxon>
        <taxon>Pezizomycotina</taxon>
        <taxon>Dothideomycetes</taxon>
        <taxon>Pleosporomycetidae</taxon>
        <taxon>Aulographales</taxon>
        <taxon>Rhizodiscinaceae</taxon>
        <taxon>Rhizodiscina</taxon>
    </lineage>
</organism>
<evidence type="ECO:0000256" key="4">
    <source>
        <dbReference type="ARBA" id="ARBA00022723"/>
    </source>
</evidence>
<keyword evidence="7" id="KW-0106">Calcium</keyword>
<keyword evidence="8" id="KW-1015">Disulfide bond</keyword>
<evidence type="ECO:0000256" key="10">
    <source>
        <dbReference type="RuleBase" id="RU361238"/>
    </source>
</evidence>
<dbReference type="InterPro" id="IPR011118">
    <property type="entry name" value="Tannase/feruloyl_esterase"/>
</dbReference>
<dbReference type="Pfam" id="PF07519">
    <property type="entry name" value="Tannase"/>
    <property type="match status" value="1"/>
</dbReference>
<dbReference type="EC" id="3.1.1.-" evidence="10"/>
<dbReference type="Proteomes" id="UP000799772">
    <property type="component" value="Unassembled WGS sequence"/>
</dbReference>
<keyword evidence="2" id="KW-0719">Serine esterase</keyword>
<dbReference type="EMBL" id="ML978121">
    <property type="protein sequence ID" value="KAF2104975.1"/>
    <property type="molecule type" value="Genomic_DNA"/>
</dbReference>
<keyword evidence="12" id="KW-1185">Reference proteome</keyword>
<keyword evidence="3" id="KW-0624">Polysaccharide degradation</keyword>
<evidence type="ECO:0000313" key="11">
    <source>
        <dbReference type="EMBL" id="KAF2104975.1"/>
    </source>
</evidence>